<feature type="active site" description="Proton acceptor" evidence="5">
    <location>
        <position position="323"/>
    </location>
</feature>
<dbReference type="InterPro" id="IPR050301">
    <property type="entry name" value="NTE"/>
</dbReference>
<dbReference type="STRING" id="329046.A0A1Y2C8M3"/>
<keyword evidence="2 5" id="KW-0378">Hydrolase</keyword>
<evidence type="ECO:0000259" key="6">
    <source>
        <dbReference type="PROSITE" id="PS51635"/>
    </source>
</evidence>
<comment type="caution">
    <text evidence="5">Lacks conserved residue(s) required for the propagation of feature annotation.</text>
</comment>
<dbReference type="AlphaFoldDB" id="A0A1Y2C8M3"/>
<dbReference type="OrthoDB" id="15478at2759"/>
<evidence type="ECO:0000313" key="7">
    <source>
        <dbReference type="EMBL" id="ORY43378.1"/>
    </source>
</evidence>
<dbReference type="GO" id="GO:0004806">
    <property type="term" value="F:triacylglycerol lipase activity"/>
    <property type="evidence" value="ECO:0007669"/>
    <property type="project" value="InterPro"/>
</dbReference>
<evidence type="ECO:0000256" key="4">
    <source>
        <dbReference type="ARBA" id="ARBA00023098"/>
    </source>
</evidence>
<dbReference type="Pfam" id="PF01734">
    <property type="entry name" value="Patatin"/>
    <property type="match status" value="1"/>
</dbReference>
<dbReference type="GO" id="GO:0016042">
    <property type="term" value="P:lipid catabolic process"/>
    <property type="evidence" value="ECO:0007669"/>
    <property type="project" value="UniProtKB-UniRule"/>
</dbReference>
<keyword evidence="8" id="KW-1185">Reference proteome</keyword>
<dbReference type="Gene3D" id="3.40.1090.10">
    <property type="entry name" value="Cytosolic phospholipase A2 catalytic domain"/>
    <property type="match status" value="2"/>
</dbReference>
<dbReference type="PROSITE" id="PS51635">
    <property type="entry name" value="PNPLA"/>
    <property type="match status" value="1"/>
</dbReference>
<evidence type="ECO:0000256" key="3">
    <source>
        <dbReference type="ARBA" id="ARBA00022963"/>
    </source>
</evidence>
<keyword evidence="3 5" id="KW-0442">Lipid degradation</keyword>
<dbReference type="InterPro" id="IPR016035">
    <property type="entry name" value="Acyl_Trfase/lysoPLipase"/>
</dbReference>
<accession>A0A1Y2C8M3</accession>
<dbReference type="PANTHER" id="PTHR14226">
    <property type="entry name" value="NEUROPATHY TARGET ESTERASE/SWISS CHEESE D.MELANOGASTER"/>
    <property type="match status" value="1"/>
</dbReference>
<name>A0A1Y2C8M3_9FUNG</name>
<reference evidence="7 8" key="1">
    <citation type="submission" date="2016-07" db="EMBL/GenBank/DDBJ databases">
        <title>Pervasive Adenine N6-methylation of Active Genes in Fungi.</title>
        <authorList>
            <consortium name="DOE Joint Genome Institute"/>
            <person name="Mondo S.J."/>
            <person name="Dannebaum R.O."/>
            <person name="Kuo R.C."/>
            <person name="Labutti K."/>
            <person name="Haridas S."/>
            <person name="Kuo A."/>
            <person name="Salamov A."/>
            <person name="Ahrendt S.R."/>
            <person name="Lipzen A."/>
            <person name="Sullivan W."/>
            <person name="Andreopoulos W.B."/>
            <person name="Clum A."/>
            <person name="Lindquist E."/>
            <person name="Daum C."/>
            <person name="Ramamoorthy G.K."/>
            <person name="Gryganskyi A."/>
            <person name="Culley D."/>
            <person name="Magnuson J.K."/>
            <person name="James T.Y."/>
            <person name="O'Malley M.A."/>
            <person name="Stajich J.E."/>
            <person name="Spatafora J.W."/>
            <person name="Visel A."/>
            <person name="Grigoriev I.V."/>
        </authorList>
    </citation>
    <scope>NUCLEOTIDE SEQUENCE [LARGE SCALE GENOMIC DNA]</scope>
    <source>
        <strain evidence="7 8">JEL800</strain>
    </source>
</reference>
<evidence type="ECO:0000256" key="2">
    <source>
        <dbReference type="ARBA" id="ARBA00022801"/>
    </source>
</evidence>
<dbReference type="InterPro" id="IPR002641">
    <property type="entry name" value="PNPLA_dom"/>
</dbReference>
<dbReference type="Pfam" id="PF11815">
    <property type="entry name" value="DUF3336"/>
    <property type="match status" value="1"/>
</dbReference>
<feature type="short sequence motif" description="GXSXG" evidence="5">
    <location>
        <begin position="169"/>
        <end position="173"/>
    </location>
</feature>
<feature type="non-terminal residue" evidence="7">
    <location>
        <position position="1"/>
    </location>
</feature>
<sequence>LLQLLSQSTNYESWKVGAAYLDSFMRHDEWKHQQDDENEIYNQKLIRKTTKRLNQARIENDAKEVMKHLTHACKKNHGGCMNEALYSNSYIGTKVDLEMFYQEVEAGIKFVAQSQNVKAEEKSAFFKSLSKGYGRAALSLSGGGSLTYYHMGVLKSLFEEGMLPEVITGTSGGSYWLVTLICTRTDEELISEGIFDAQKSVSNFTIMADPWSVRIKRLLSDGYLFDPTIPFDQLGELTKGHMTFLEAYQRTGRILCISVTPDEKNSVTPSKVLNFLTAPDVVISSAICASCAIPLILPSIKLLCKTELGDLVPYRGSGKLWRDGSIRSDIPDLSRLNVTFQIVSQVNPHVTIFFYESQGSAGCPTPHRGGRGWRGGFIASSMIHMIDLDLKKWLRLCKDLKLLPPIMSTDVSSVFLQQFDGAVTILPANSNVLPDCVHILEDPSAEKLEEYITQGQLKTFPKLGMIGHRMRIENCIKDVMKDWVNTKSVRAGRSTARYEPDLDE</sequence>
<dbReference type="InterPro" id="IPR021771">
    <property type="entry name" value="Triacylglycerol_lipase_N"/>
</dbReference>
<dbReference type="Proteomes" id="UP000193642">
    <property type="component" value="Unassembled WGS sequence"/>
</dbReference>
<evidence type="ECO:0000256" key="1">
    <source>
        <dbReference type="ARBA" id="ARBA00006104"/>
    </source>
</evidence>
<evidence type="ECO:0000313" key="8">
    <source>
        <dbReference type="Proteomes" id="UP000193642"/>
    </source>
</evidence>
<comment type="similarity">
    <text evidence="1">Belongs to the PLPL family.</text>
</comment>
<protein>
    <submittedName>
        <fullName evidence="7">Patatin-domain-containing protein</fullName>
    </submittedName>
</protein>
<organism evidence="7 8">
    <name type="scientific">Rhizoclosmatium globosum</name>
    <dbReference type="NCBI Taxonomy" id="329046"/>
    <lineage>
        <taxon>Eukaryota</taxon>
        <taxon>Fungi</taxon>
        <taxon>Fungi incertae sedis</taxon>
        <taxon>Chytridiomycota</taxon>
        <taxon>Chytridiomycota incertae sedis</taxon>
        <taxon>Chytridiomycetes</taxon>
        <taxon>Chytridiales</taxon>
        <taxon>Chytriomycetaceae</taxon>
        <taxon>Rhizoclosmatium</taxon>
    </lineage>
</organism>
<dbReference type="SUPFAM" id="SSF52151">
    <property type="entry name" value="FabD/lysophospholipase-like"/>
    <property type="match status" value="1"/>
</dbReference>
<feature type="domain" description="PNPLA" evidence="6">
    <location>
        <begin position="138"/>
        <end position="336"/>
    </location>
</feature>
<feature type="active site" description="Nucleophile" evidence="5">
    <location>
        <position position="171"/>
    </location>
</feature>
<gene>
    <name evidence="7" type="ORF">BCR33DRAFT_660186</name>
</gene>
<keyword evidence="4 5" id="KW-0443">Lipid metabolism</keyword>
<proteinExistence type="inferred from homology"/>
<dbReference type="PANTHER" id="PTHR14226:SF66">
    <property type="entry name" value="TRIACYLGLYCEROL LIPASE PTL2"/>
    <property type="match status" value="1"/>
</dbReference>
<evidence type="ECO:0000256" key="5">
    <source>
        <dbReference type="PROSITE-ProRule" id="PRU01161"/>
    </source>
</evidence>
<dbReference type="GO" id="GO:0006641">
    <property type="term" value="P:triglyceride metabolic process"/>
    <property type="evidence" value="ECO:0007669"/>
    <property type="project" value="UniProtKB-ARBA"/>
</dbReference>
<dbReference type="EMBL" id="MCGO01000025">
    <property type="protein sequence ID" value="ORY43378.1"/>
    <property type="molecule type" value="Genomic_DNA"/>
</dbReference>
<comment type="caution">
    <text evidence="7">The sequence shown here is derived from an EMBL/GenBank/DDBJ whole genome shotgun (WGS) entry which is preliminary data.</text>
</comment>